<gene>
    <name evidence="5" type="ORF">MINTM018_34580</name>
</gene>
<proteinExistence type="inferred from homology"/>
<evidence type="ECO:0000256" key="3">
    <source>
        <dbReference type="ARBA" id="ARBA00023172"/>
    </source>
</evidence>
<feature type="domain" description="Tyr recombinase" evidence="4">
    <location>
        <begin position="168"/>
        <end position="338"/>
    </location>
</feature>
<evidence type="ECO:0000313" key="6">
    <source>
        <dbReference type="Proteomes" id="UP000595205"/>
    </source>
</evidence>
<name>A0A7R7MVG0_MYCIT</name>
<dbReference type="PROSITE" id="PS51898">
    <property type="entry name" value="TYR_RECOMBINASE"/>
    <property type="match status" value="1"/>
</dbReference>
<dbReference type="InterPro" id="IPR002104">
    <property type="entry name" value="Integrase_catalytic"/>
</dbReference>
<dbReference type="PANTHER" id="PTHR30349">
    <property type="entry name" value="PHAGE INTEGRASE-RELATED"/>
    <property type="match status" value="1"/>
</dbReference>
<protein>
    <submittedName>
        <fullName evidence="5">Integrase</fullName>
    </submittedName>
</protein>
<evidence type="ECO:0000313" key="5">
    <source>
        <dbReference type="EMBL" id="BCP00689.1"/>
    </source>
</evidence>
<dbReference type="GO" id="GO:0006310">
    <property type="term" value="P:DNA recombination"/>
    <property type="evidence" value="ECO:0007669"/>
    <property type="project" value="UniProtKB-KW"/>
</dbReference>
<evidence type="ECO:0000256" key="1">
    <source>
        <dbReference type="ARBA" id="ARBA00008857"/>
    </source>
</evidence>
<dbReference type="PANTHER" id="PTHR30349:SF41">
    <property type="entry name" value="INTEGRASE_RECOMBINASE PROTEIN MJ0367-RELATED"/>
    <property type="match status" value="1"/>
</dbReference>
<dbReference type="InterPro" id="IPR011010">
    <property type="entry name" value="DNA_brk_join_enz"/>
</dbReference>
<reference evidence="5 6" key="1">
    <citation type="submission" date="2020-12" db="EMBL/GenBank/DDBJ databases">
        <title>Genome sequence of clinical Mycobacterium intracellulare strains.</title>
        <authorList>
            <person name="Tateishi Y."/>
            <person name="Matsumoto S."/>
            <person name="Fukushima Y."/>
            <person name="Nakajima C."/>
            <person name="Suzuki Y."/>
        </authorList>
    </citation>
    <scope>NUCLEOTIDE SEQUENCE [LARGE SCALE GENOMIC DNA]</scope>
    <source>
        <strain evidence="5 6">M018</strain>
    </source>
</reference>
<evidence type="ECO:0000259" key="4">
    <source>
        <dbReference type="PROSITE" id="PS51898"/>
    </source>
</evidence>
<sequence>MITNRVRRDRSRAKRLNFVLSQRLTDFYLLDAAGETVFSGTLDEVEAWLEARTPLRAPGPTPDPVPELWQPWINLFVAEQKAAKRTPRTIQTRCAHLGTFARRHPDLSPLEVTRTDLIYYFGGNEDWKPRTFHAVQSTFRLFFRLLAQEGHRRDDPARSLPTVRIPRSLPRPCPDEVVTKALESITDTKVRLAIRLAAETGMRRVELARAKPIDVEGSRGDYRIHVIGKGGHERIVPISDELADQLLAIRTEYVFPTRVRAGWTSANAPMSAKRLGDLITEALPGGWTAHTLRHRFGTVAYQATGDIRAVQELLGHASPTTTAIYTKITDDAMRRAANATRLDSNRCPREASIAVPADNKVSCSPD</sequence>
<dbReference type="Pfam" id="PF00589">
    <property type="entry name" value="Phage_integrase"/>
    <property type="match status" value="1"/>
</dbReference>
<dbReference type="InterPro" id="IPR050090">
    <property type="entry name" value="Tyrosine_recombinase_XerCD"/>
</dbReference>
<comment type="similarity">
    <text evidence="1">Belongs to the 'phage' integrase family.</text>
</comment>
<dbReference type="GO" id="GO:0015074">
    <property type="term" value="P:DNA integration"/>
    <property type="evidence" value="ECO:0007669"/>
    <property type="project" value="InterPro"/>
</dbReference>
<dbReference type="InterPro" id="IPR013762">
    <property type="entry name" value="Integrase-like_cat_sf"/>
</dbReference>
<dbReference type="AlphaFoldDB" id="A0A7R7MVG0"/>
<evidence type="ECO:0000256" key="2">
    <source>
        <dbReference type="ARBA" id="ARBA00023125"/>
    </source>
</evidence>
<dbReference type="GO" id="GO:0003677">
    <property type="term" value="F:DNA binding"/>
    <property type="evidence" value="ECO:0007669"/>
    <property type="project" value="UniProtKB-KW"/>
</dbReference>
<dbReference type="Gene3D" id="1.10.443.10">
    <property type="entry name" value="Intergrase catalytic core"/>
    <property type="match status" value="1"/>
</dbReference>
<accession>A0A7R7MVG0</accession>
<dbReference type="EMBL" id="AP024255">
    <property type="protein sequence ID" value="BCP00689.1"/>
    <property type="molecule type" value="Genomic_DNA"/>
</dbReference>
<dbReference type="Proteomes" id="UP000595205">
    <property type="component" value="Chromosome"/>
</dbReference>
<keyword evidence="3" id="KW-0233">DNA recombination</keyword>
<dbReference type="SUPFAM" id="SSF56349">
    <property type="entry name" value="DNA breaking-rejoining enzymes"/>
    <property type="match status" value="1"/>
</dbReference>
<keyword evidence="2" id="KW-0238">DNA-binding</keyword>
<organism evidence="5 6">
    <name type="scientific">Mycobacterium intracellulare</name>
    <dbReference type="NCBI Taxonomy" id="1767"/>
    <lineage>
        <taxon>Bacteria</taxon>
        <taxon>Bacillati</taxon>
        <taxon>Actinomycetota</taxon>
        <taxon>Actinomycetes</taxon>
        <taxon>Mycobacteriales</taxon>
        <taxon>Mycobacteriaceae</taxon>
        <taxon>Mycobacterium</taxon>
        <taxon>Mycobacterium avium complex (MAC)</taxon>
    </lineage>
</organism>